<evidence type="ECO:0008006" key="3">
    <source>
        <dbReference type="Google" id="ProtNLM"/>
    </source>
</evidence>
<organism evidence="1 2">
    <name type="scientific">Massilia varians</name>
    <dbReference type="NCBI Taxonomy" id="457921"/>
    <lineage>
        <taxon>Bacteria</taxon>
        <taxon>Pseudomonadati</taxon>
        <taxon>Pseudomonadota</taxon>
        <taxon>Betaproteobacteria</taxon>
        <taxon>Burkholderiales</taxon>
        <taxon>Oxalobacteraceae</taxon>
        <taxon>Telluria group</taxon>
        <taxon>Massilia</taxon>
    </lineage>
</organism>
<protein>
    <recommendedName>
        <fullName evidence="3">DUF2059 domain-containing protein</fullName>
    </recommendedName>
</protein>
<sequence>MLGLSLVAVHPVHAAPAAAAPAQVAAQSPAHIKAVQDLLAAMQAEKTLRGVAARSRYPSEAQRKEVFAKLDRTPPAEVYRRLALPMSKVISVDTATEMTRFYNTPYGKQLIQNKFNSGPQIMFPGAKPTVPPEEKKERERAAYVKASKELADAQSVLESEAFKLLQQINKGR</sequence>
<dbReference type="Proteomes" id="UP001163336">
    <property type="component" value="Chromosome"/>
</dbReference>
<keyword evidence="2" id="KW-1185">Reference proteome</keyword>
<name>A0ABN6TC27_9BURK</name>
<proteinExistence type="predicted"/>
<dbReference type="EMBL" id="AP026966">
    <property type="protein sequence ID" value="BDT59782.1"/>
    <property type="molecule type" value="Genomic_DNA"/>
</dbReference>
<evidence type="ECO:0000313" key="2">
    <source>
        <dbReference type="Proteomes" id="UP001163336"/>
    </source>
</evidence>
<accession>A0ABN6TC27</accession>
<reference evidence="1" key="1">
    <citation type="submission" date="2022-11" db="EMBL/GenBank/DDBJ databases">
        <title>Isolation and characterization of PLA-degrading bacterium Massilia sp. from Antarctic soil.</title>
        <authorList>
            <person name="Sato K."/>
            <person name="Gomez-Fuentes C."/>
            <person name="Ahmad S.A."/>
            <person name="Zulkharnain A."/>
        </authorList>
    </citation>
    <scope>NUCLEOTIDE SEQUENCE</scope>
    <source>
        <strain evidence="1">N-3</strain>
    </source>
</reference>
<evidence type="ECO:0000313" key="1">
    <source>
        <dbReference type="EMBL" id="BDT59782.1"/>
    </source>
</evidence>
<gene>
    <name evidence="1" type="ORF">MasN3_32760</name>
</gene>